<evidence type="ECO:0000256" key="2">
    <source>
        <dbReference type="SAM" id="SignalP"/>
    </source>
</evidence>
<evidence type="ECO:0000313" key="4">
    <source>
        <dbReference type="EMBL" id="PQJ95905.1"/>
    </source>
</evidence>
<dbReference type="Pfam" id="PF09968">
    <property type="entry name" value="DUF2202"/>
    <property type="match status" value="1"/>
</dbReference>
<feature type="domain" description="DUF2202" evidence="3">
    <location>
        <begin position="54"/>
        <end position="213"/>
    </location>
</feature>
<evidence type="ECO:0000313" key="5">
    <source>
        <dbReference type="Proteomes" id="UP000239936"/>
    </source>
</evidence>
<dbReference type="AlphaFoldDB" id="A0A2S7XQB9"/>
<dbReference type="EMBL" id="PPGH01000035">
    <property type="protein sequence ID" value="PQJ95905.1"/>
    <property type="molecule type" value="Genomic_DNA"/>
</dbReference>
<keyword evidence="5" id="KW-1185">Reference proteome</keyword>
<feature type="signal peptide" evidence="2">
    <location>
        <begin position="1"/>
        <end position="24"/>
    </location>
</feature>
<dbReference type="InterPro" id="IPR012347">
    <property type="entry name" value="Ferritin-like"/>
</dbReference>
<dbReference type="InterPro" id="IPR019243">
    <property type="entry name" value="DUF2202"/>
</dbReference>
<dbReference type="InterPro" id="IPR009078">
    <property type="entry name" value="Ferritin-like_SF"/>
</dbReference>
<comment type="caution">
    <text evidence="4">The sequence shown here is derived from an EMBL/GenBank/DDBJ whole genome shotgun (WGS) entry which is preliminary data.</text>
</comment>
<organism evidence="4 5">
    <name type="scientific">Chromatium okenii</name>
    <dbReference type="NCBI Taxonomy" id="61644"/>
    <lineage>
        <taxon>Bacteria</taxon>
        <taxon>Pseudomonadati</taxon>
        <taxon>Pseudomonadota</taxon>
        <taxon>Gammaproteobacteria</taxon>
        <taxon>Chromatiales</taxon>
        <taxon>Chromatiaceae</taxon>
        <taxon>Chromatium</taxon>
    </lineage>
</organism>
<feature type="compositionally biased region" description="Gly residues" evidence="1">
    <location>
        <begin position="221"/>
        <end position="236"/>
    </location>
</feature>
<dbReference type="CDD" id="cd01048">
    <property type="entry name" value="Ferritin_like_AB2"/>
    <property type="match status" value="1"/>
</dbReference>
<dbReference type="Proteomes" id="UP000239936">
    <property type="component" value="Unassembled WGS sequence"/>
</dbReference>
<dbReference type="Gene3D" id="1.20.1260.10">
    <property type="match status" value="1"/>
</dbReference>
<dbReference type="SUPFAM" id="SSF47240">
    <property type="entry name" value="Ferritin-like"/>
    <property type="match status" value="1"/>
</dbReference>
<sequence>MSTASRLLPIALTALLTATPAAFAGNGRGAAPTTPPVQPTVQPVTTTLSADESATLVFMREEERVARDVYLQFDTLWNAPPFAGIAQSEQQHMDAIKLQMDRYGVADISDPTVNGVFANTALQQLYNDLTVKGEATLLAALNVGALIEEVDIADLEEAIAATENVDLQQVYGHLLRGSRNHLRAFVAEIERQGGDAYVAQHLTQDAVDEIVSAPMERGGPRDGAGAGNGTGAGAHGANGSRR</sequence>
<reference evidence="4 5" key="1">
    <citation type="submission" date="2018-01" db="EMBL/GenBank/DDBJ databases">
        <title>The complete genome sequence of Chromatium okenii LaCa, a purple sulfur bacterium with a turbulent life.</title>
        <authorList>
            <person name="Luedin S.M."/>
            <person name="Liechti N."/>
            <person name="Storelli N."/>
            <person name="Danza F."/>
            <person name="Wittwer M."/>
            <person name="Pothier J.F."/>
            <person name="Tonolla M.A."/>
        </authorList>
    </citation>
    <scope>NUCLEOTIDE SEQUENCE [LARGE SCALE GENOMIC DNA]</scope>
    <source>
        <strain evidence="4 5">LaCa</strain>
    </source>
</reference>
<protein>
    <recommendedName>
        <fullName evidence="3">DUF2202 domain-containing protein</fullName>
    </recommendedName>
</protein>
<dbReference type="OrthoDB" id="9801086at2"/>
<dbReference type="RefSeq" id="WP_105073545.1">
    <property type="nucleotide sequence ID" value="NZ_JAFLKP010000007.1"/>
</dbReference>
<accession>A0A2S7XQB9</accession>
<name>A0A2S7XQB9_9GAMM</name>
<feature type="region of interest" description="Disordered" evidence="1">
    <location>
        <begin position="214"/>
        <end position="242"/>
    </location>
</feature>
<keyword evidence="2" id="KW-0732">Signal</keyword>
<feature type="chain" id="PRO_5015416953" description="DUF2202 domain-containing protein" evidence="2">
    <location>
        <begin position="25"/>
        <end position="242"/>
    </location>
</feature>
<evidence type="ECO:0000256" key="1">
    <source>
        <dbReference type="SAM" id="MobiDB-lite"/>
    </source>
</evidence>
<evidence type="ECO:0000259" key="3">
    <source>
        <dbReference type="Pfam" id="PF09968"/>
    </source>
</evidence>
<gene>
    <name evidence="4" type="ORF">CXB77_08455</name>
</gene>
<proteinExistence type="predicted"/>